<sequence>MALGDDVTDTRAADPGDPDPARGDREQREAVLEQLDRLDEVAREGEPDTLLPLARSELYRLTEGLRVLLEEHRPDEHGRCRICPGSLRARRWPCPVWTTAHYQLIGEEADRSDRANRSRLNALRKPFSRASSRGGPNRRSAPPHAVTTSDERPSGDRTTDEFEPSGAADHVTGADDHSTSPPIGGHMETDHIRIHRAPVADTTVRWPPPRHHRF</sequence>
<organism evidence="2 3">
    <name type="scientific">Halopolyspora algeriensis</name>
    <dbReference type="NCBI Taxonomy" id="1500506"/>
    <lineage>
        <taxon>Bacteria</taxon>
        <taxon>Bacillati</taxon>
        <taxon>Actinomycetota</taxon>
        <taxon>Actinomycetes</taxon>
        <taxon>Actinomycetes incertae sedis</taxon>
        <taxon>Halopolyspora</taxon>
    </lineage>
</organism>
<dbReference type="EMBL" id="QPJC01000003">
    <property type="protein sequence ID" value="RCW45311.1"/>
    <property type="molecule type" value="Genomic_DNA"/>
</dbReference>
<feature type="region of interest" description="Disordered" evidence="1">
    <location>
        <begin position="121"/>
        <end position="188"/>
    </location>
</feature>
<name>A0A368VU17_9ACTN</name>
<comment type="caution">
    <text evidence="2">The sequence shown here is derived from an EMBL/GenBank/DDBJ whole genome shotgun (WGS) entry which is preliminary data.</text>
</comment>
<evidence type="ECO:0000256" key="1">
    <source>
        <dbReference type="SAM" id="MobiDB-lite"/>
    </source>
</evidence>
<reference evidence="2 3" key="1">
    <citation type="submission" date="2018-07" db="EMBL/GenBank/DDBJ databases">
        <title>Genomic Encyclopedia of Type Strains, Phase III (KMG-III): the genomes of soil and plant-associated and newly described type strains.</title>
        <authorList>
            <person name="Whitman W."/>
        </authorList>
    </citation>
    <scope>NUCLEOTIDE SEQUENCE [LARGE SCALE GENOMIC DNA]</scope>
    <source>
        <strain evidence="2 3">CECT 8575</strain>
    </source>
</reference>
<keyword evidence="3" id="KW-1185">Reference proteome</keyword>
<evidence type="ECO:0000313" key="2">
    <source>
        <dbReference type="EMBL" id="RCW45311.1"/>
    </source>
</evidence>
<gene>
    <name evidence="2" type="ORF">DFQ14_103282</name>
</gene>
<dbReference type="Proteomes" id="UP000253495">
    <property type="component" value="Unassembled WGS sequence"/>
</dbReference>
<evidence type="ECO:0000313" key="3">
    <source>
        <dbReference type="Proteomes" id="UP000253495"/>
    </source>
</evidence>
<protein>
    <submittedName>
        <fullName evidence="2">Uncharacterized protein</fullName>
    </submittedName>
</protein>
<accession>A0A368VU17</accession>
<feature type="region of interest" description="Disordered" evidence="1">
    <location>
        <begin position="1"/>
        <end position="27"/>
    </location>
</feature>
<feature type="compositionally biased region" description="Basic and acidic residues" evidence="1">
    <location>
        <begin position="149"/>
        <end position="160"/>
    </location>
</feature>
<proteinExistence type="predicted"/>
<feature type="compositionally biased region" description="Basic and acidic residues" evidence="1">
    <location>
        <begin position="8"/>
        <end position="27"/>
    </location>
</feature>
<dbReference type="AlphaFoldDB" id="A0A368VU17"/>